<organism evidence="1 2">
    <name type="scientific">Ensete ventricosum</name>
    <name type="common">Abyssinian banana</name>
    <name type="synonym">Musa ensete</name>
    <dbReference type="NCBI Taxonomy" id="4639"/>
    <lineage>
        <taxon>Eukaryota</taxon>
        <taxon>Viridiplantae</taxon>
        <taxon>Streptophyta</taxon>
        <taxon>Embryophyta</taxon>
        <taxon>Tracheophyta</taxon>
        <taxon>Spermatophyta</taxon>
        <taxon>Magnoliopsida</taxon>
        <taxon>Liliopsida</taxon>
        <taxon>Zingiberales</taxon>
        <taxon>Musaceae</taxon>
        <taxon>Ensete</taxon>
    </lineage>
</organism>
<comment type="caution">
    <text evidence="1">The sequence shown here is derived from an EMBL/GenBank/DDBJ whole genome shotgun (WGS) entry which is preliminary data.</text>
</comment>
<dbReference type="Proteomes" id="UP000287651">
    <property type="component" value="Unassembled WGS sequence"/>
</dbReference>
<dbReference type="EMBL" id="AMZH03032700">
    <property type="protein sequence ID" value="RRT32303.1"/>
    <property type="molecule type" value="Genomic_DNA"/>
</dbReference>
<evidence type="ECO:0000313" key="1">
    <source>
        <dbReference type="EMBL" id="RRT32303.1"/>
    </source>
</evidence>
<gene>
    <name evidence="1" type="ORF">B296_00045909</name>
</gene>
<name>A0A426WYC5_ENSVE</name>
<accession>A0A426WYC5</accession>
<protein>
    <submittedName>
        <fullName evidence="1">Uncharacterized protein</fullName>
    </submittedName>
</protein>
<evidence type="ECO:0000313" key="2">
    <source>
        <dbReference type="Proteomes" id="UP000287651"/>
    </source>
</evidence>
<dbReference type="AlphaFoldDB" id="A0A426WYC5"/>
<reference evidence="1 2" key="1">
    <citation type="journal article" date="2014" name="Agronomy (Basel)">
        <title>A Draft Genome Sequence for Ensete ventricosum, the Drought-Tolerant Tree Against Hunger.</title>
        <authorList>
            <person name="Harrison J."/>
            <person name="Moore K.A."/>
            <person name="Paszkiewicz K."/>
            <person name="Jones T."/>
            <person name="Grant M."/>
            <person name="Ambacheew D."/>
            <person name="Muzemil S."/>
            <person name="Studholme D.J."/>
        </authorList>
    </citation>
    <scope>NUCLEOTIDE SEQUENCE [LARGE SCALE GENOMIC DNA]</scope>
</reference>
<sequence length="99" mass="9848">MASPHVGSATHGQAASKAPCKGWLAAARASPQGATACEHDGLWPARRGGSRWQHGTPKGAECRAPIRDCCSRPALTPAGVVAPTVGVAALGRAVASGQG</sequence>
<proteinExistence type="predicted"/>